<sequence length="77" mass="8861">MNGCSERSRELSTGDFVLDWSGKMVIKKPKMLGQKYNKKCPSCDSKKAAFFWKDEYYMAHCLCRGAYAPKNLLKTVK</sequence>
<keyword evidence="2" id="KW-1185">Reference proteome</keyword>
<evidence type="ECO:0000313" key="1">
    <source>
        <dbReference type="EMBL" id="QTA79954.1"/>
    </source>
</evidence>
<dbReference type="AlphaFoldDB" id="A0A975B6W7"/>
<accession>A0A975B6W7</accession>
<dbReference type="KEGG" id="dli:dnl_22380"/>
<dbReference type="EMBL" id="CP061799">
    <property type="protein sequence ID" value="QTA79954.1"/>
    <property type="molecule type" value="Genomic_DNA"/>
</dbReference>
<reference evidence="1" key="1">
    <citation type="journal article" date="2021" name="Microb. Physiol.">
        <title>Proteogenomic Insights into the Physiology of Marine, Sulfate-Reducing, Filamentous Desulfonema limicola and Desulfonema magnum.</title>
        <authorList>
            <person name="Schnaars V."/>
            <person name="Wohlbrand L."/>
            <person name="Scheve S."/>
            <person name="Hinrichs C."/>
            <person name="Reinhardt R."/>
            <person name="Rabus R."/>
        </authorList>
    </citation>
    <scope>NUCLEOTIDE SEQUENCE</scope>
    <source>
        <strain evidence="1">5ac10</strain>
    </source>
</reference>
<protein>
    <submittedName>
        <fullName evidence="1">Uncharacterized protein</fullName>
    </submittedName>
</protein>
<name>A0A975B6W7_9BACT</name>
<proteinExistence type="predicted"/>
<dbReference type="Proteomes" id="UP000663720">
    <property type="component" value="Chromosome"/>
</dbReference>
<evidence type="ECO:0000313" key="2">
    <source>
        <dbReference type="Proteomes" id="UP000663720"/>
    </source>
</evidence>
<gene>
    <name evidence="1" type="ORF">dnl_22380</name>
</gene>
<dbReference type="RefSeq" id="WP_207691653.1">
    <property type="nucleotide sequence ID" value="NZ_CP061799.1"/>
</dbReference>
<organism evidence="1 2">
    <name type="scientific">Desulfonema limicola</name>
    <dbReference type="NCBI Taxonomy" id="45656"/>
    <lineage>
        <taxon>Bacteria</taxon>
        <taxon>Pseudomonadati</taxon>
        <taxon>Thermodesulfobacteriota</taxon>
        <taxon>Desulfobacteria</taxon>
        <taxon>Desulfobacterales</taxon>
        <taxon>Desulfococcaceae</taxon>
        <taxon>Desulfonema</taxon>
    </lineage>
</organism>